<evidence type="ECO:0000313" key="1">
    <source>
        <dbReference type="EMBL" id="RGS46591.1"/>
    </source>
</evidence>
<sequence length="279" mass="31945">MIKLFASDLDGTLLARSHQFDELIKATVEKIVRENAVFTISTGRDCSMTELNGLENKIYRICMNGALIMSPEGETLKLDLIDKDILKIILEEFDDLDLEFITPYKTYTKQSKEEFFEKMERMPHPDGDDVEVAKFFMENVSKRLVFDQSKEEILSKDVCKINSHLQPGKSYNRLYKFLEKYSSSIVNAPCDKNLIEITKQGVNKGNAVHWLGQYLHIEDDEIAVYGDGGNDLQMLSMFEHSYAPCTALEVAKYAANNQLGPYYEYSVARNMLETLAKQK</sequence>
<dbReference type="GO" id="GO:0000287">
    <property type="term" value="F:magnesium ion binding"/>
    <property type="evidence" value="ECO:0007669"/>
    <property type="project" value="TreeGrafter"/>
</dbReference>
<dbReference type="Proteomes" id="UP000285274">
    <property type="component" value="Unassembled WGS sequence"/>
</dbReference>
<reference evidence="1 2" key="1">
    <citation type="submission" date="2018-08" db="EMBL/GenBank/DDBJ databases">
        <title>A genome reference for cultivated species of the human gut microbiota.</title>
        <authorList>
            <person name="Zou Y."/>
            <person name="Xue W."/>
            <person name="Luo G."/>
        </authorList>
    </citation>
    <scope>NUCLEOTIDE SEQUENCE [LARGE SCALE GENOMIC DNA]</scope>
    <source>
        <strain evidence="1 2">AF22-10AC</strain>
    </source>
</reference>
<proteinExistence type="predicted"/>
<dbReference type="PANTHER" id="PTHR10000">
    <property type="entry name" value="PHOSPHOSERINE PHOSPHATASE"/>
    <property type="match status" value="1"/>
</dbReference>
<dbReference type="PANTHER" id="PTHR10000:SF53">
    <property type="entry name" value="5-AMINO-6-(5-PHOSPHO-D-RIBITYLAMINO)URACIL PHOSPHATASE YBJI-RELATED"/>
    <property type="match status" value="1"/>
</dbReference>
<protein>
    <submittedName>
        <fullName evidence="1">HAD family phosphatase</fullName>
    </submittedName>
</protein>
<dbReference type="EMBL" id="QRVM01000021">
    <property type="protein sequence ID" value="RGS46591.1"/>
    <property type="molecule type" value="Genomic_DNA"/>
</dbReference>
<dbReference type="InterPro" id="IPR036412">
    <property type="entry name" value="HAD-like_sf"/>
</dbReference>
<dbReference type="NCBIfam" id="TIGR01484">
    <property type="entry name" value="HAD-SF-IIB"/>
    <property type="match status" value="1"/>
</dbReference>
<dbReference type="InterPro" id="IPR006379">
    <property type="entry name" value="HAD-SF_hydro_IIB"/>
</dbReference>
<dbReference type="PROSITE" id="PS01228">
    <property type="entry name" value="COF_1"/>
    <property type="match status" value="1"/>
</dbReference>
<dbReference type="RefSeq" id="WP_118319973.1">
    <property type="nucleotide sequence ID" value="NZ_QRVM01000021.1"/>
</dbReference>
<comment type="caution">
    <text evidence="1">The sequence shown here is derived from an EMBL/GenBank/DDBJ whole genome shotgun (WGS) entry which is preliminary data.</text>
</comment>
<dbReference type="Gene3D" id="3.30.1240.10">
    <property type="match status" value="1"/>
</dbReference>
<dbReference type="Gene3D" id="3.40.50.1000">
    <property type="entry name" value="HAD superfamily/HAD-like"/>
    <property type="match status" value="1"/>
</dbReference>
<dbReference type="InterPro" id="IPR023214">
    <property type="entry name" value="HAD_sf"/>
</dbReference>
<accession>A0A412J1Y5</accession>
<dbReference type="GO" id="GO:0005829">
    <property type="term" value="C:cytosol"/>
    <property type="evidence" value="ECO:0007669"/>
    <property type="project" value="TreeGrafter"/>
</dbReference>
<dbReference type="Pfam" id="PF08282">
    <property type="entry name" value="Hydrolase_3"/>
    <property type="match status" value="1"/>
</dbReference>
<dbReference type="SUPFAM" id="SSF56784">
    <property type="entry name" value="HAD-like"/>
    <property type="match status" value="1"/>
</dbReference>
<dbReference type="GO" id="GO:0016791">
    <property type="term" value="F:phosphatase activity"/>
    <property type="evidence" value="ECO:0007669"/>
    <property type="project" value="TreeGrafter"/>
</dbReference>
<evidence type="ECO:0000313" key="2">
    <source>
        <dbReference type="Proteomes" id="UP000285274"/>
    </source>
</evidence>
<gene>
    <name evidence="1" type="ORF">DWX92_05900</name>
</gene>
<dbReference type="AlphaFoldDB" id="A0A412J1Y5"/>
<organism evidence="1 2">
    <name type="scientific">Holdemanella biformis</name>
    <dbReference type="NCBI Taxonomy" id="1735"/>
    <lineage>
        <taxon>Bacteria</taxon>
        <taxon>Bacillati</taxon>
        <taxon>Bacillota</taxon>
        <taxon>Erysipelotrichia</taxon>
        <taxon>Erysipelotrichales</taxon>
        <taxon>Erysipelotrichaceae</taxon>
        <taxon>Holdemanella</taxon>
    </lineage>
</organism>
<name>A0A412J1Y5_9FIRM</name>